<comment type="caution">
    <text evidence="1">The sequence shown here is derived from an EMBL/GenBank/DDBJ whole genome shotgun (WGS) entry which is preliminary data.</text>
</comment>
<evidence type="ECO:0000313" key="1">
    <source>
        <dbReference type="EMBL" id="GJG26580.1"/>
    </source>
</evidence>
<dbReference type="InterPro" id="IPR023162">
    <property type="entry name" value="Apc36109-like_dom_sf"/>
</dbReference>
<dbReference type="EMBL" id="BPTR01000001">
    <property type="protein sequence ID" value="GJG26580.1"/>
    <property type="molecule type" value="Genomic_DNA"/>
</dbReference>
<reference evidence="1" key="1">
    <citation type="submission" date="2021-08" db="EMBL/GenBank/DDBJ databases">
        <title>Prevotella lacticifex sp. nov., isolated from rumen of cow.</title>
        <authorList>
            <person name="Shinkai T."/>
            <person name="Ikeyama N."/>
            <person name="Kumagai M."/>
            <person name="Ohmori H."/>
            <person name="Sakamoto M."/>
            <person name="Ohkuma M."/>
            <person name="Mitsumori M."/>
        </authorList>
    </citation>
    <scope>NUCLEOTIDE SEQUENCE</scope>
    <source>
        <strain evidence="1">DSM 11371</strain>
    </source>
</reference>
<proteinExistence type="predicted"/>
<sequence length="93" mass="10946">MERVNKLVNDILKKWNPLEVPSEIAEDEYSLYVTFIMKYSQNINSIYLCLKKILTDYMDMEISNLEDDAELKQIARSIYEAVLSDDAFKQTIE</sequence>
<dbReference type="Proteomes" id="UP000887043">
    <property type="component" value="Unassembled WGS sequence"/>
</dbReference>
<evidence type="ECO:0000313" key="2">
    <source>
        <dbReference type="Proteomes" id="UP000887043"/>
    </source>
</evidence>
<dbReference type="AlphaFoldDB" id="A0AA37I075"/>
<gene>
    <name evidence="1" type="ORF">PRRU23_02800</name>
</gene>
<dbReference type="Gene3D" id="1.10.340.20">
    <property type="entry name" value="Apc36109-like domain"/>
    <property type="match status" value="1"/>
</dbReference>
<name>A0AA37I075_SEGBR</name>
<dbReference type="RefSeq" id="WP_050787907.1">
    <property type="nucleotide sequence ID" value="NZ_BPTR01000001.1"/>
</dbReference>
<protein>
    <submittedName>
        <fullName evidence="1">Uncharacterized protein</fullName>
    </submittedName>
</protein>
<accession>A0AA37I075</accession>
<organism evidence="1 2">
    <name type="scientific">Segatella bryantii</name>
    <name type="common">Prevotella bryantii</name>
    <dbReference type="NCBI Taxonomy" id="77095"/>
    <lineage>
        <taxon>Bacteria</taxon>
        <taxon>Pseudomonadati</taxon>
        <taxon>Bacteroidota</taxon>
        <taxon>Bacteroidia</taxon>
        <taxon>Bacteroidales</taxon>
        <taxon>Prevotellaceae</taxon>
        <taxon>Segatella</taxon>
    </lineage>
</organism>